<keyword evidence="2" id="KW-1185">Reference proteome</keyword>
<dbReference type="Proteomes" id="UP001046350">
    <property type="component" value="Chromosome"/>
</dbReference>
<dbReference type="PANTHER" id="PTHR37841:SF1">
    <property type="entry name" value="DUF3298 DOMAIN-CONTAINING PROTEIN"/>
    <property type="match status" value="1"/>
</dbReference>
<protein>
    <submittedName>
        <fullName evidence="1">WG repeat-containing protein</fullName>
    </submittedName>
</protein>
<organism evidence="1 2">
    <name type="scientific">Pseudomonas fakonensis</name>
    <dbReference type="NCBI Taxonomy" id="2842355"/>
    <lineage>
        <taxon>Bacteria</taxon>
        <taxon>Pseudomonadati</taxon>
        <taxon>Pseudomonadota</taxon>
        <taxon>Gammaproteobacteria</taxon>
        <taxon>Pseudomonadales</taxon>
        <taxon>Pseudomonadaceae</taxon>
        <taxon>Pseudomonas</taxon>
    </lineage>
</organism>
<sequence>MGNRAWLYLQTEQDSDTPAIEVASVKNCLPTLWQILLATSETTRANTTQRVFGDAGTEGLCAPAQAALARLTQLAAFLTERADDPGATYCRQLQGAVLWFGQLLARDFDGAPCLFNADLDEVSWLVDDDPDGFNRAVRQECNERWLALCERMAGNDVPGVLKLLHVADIKDEGGWGWRFGLGGLSHPYFADAEEQPEITFEAFEAEVALDNAHLGEGLYRFEADGLWGIRQGRSPGGPVLVAPGFDGIWAFEEGVCAVRKDGQFGLLDHSGRQVLPCVLDDIWSFAQGLAGAKRGAHIGYIDPQGNWVIAPRFDAIGDFSPANQAPACEGGCWGVIDRQGNWQVKPVWDDMDWDEDVYAWAPQRNEHQGLIDTQGRLVLDAQYDGIWVSSYEVEAATQWADGSMRLVVRQGDDNGIVDADGQLLVPMAYHVFNSPAWRNGQACDAPPEHERRYVQMQRCIEHDDWEQWFESIYDIHDRREVLPFVHELLGMRWANAYGWLCAIAPEEPSEYCSEGVQIGIASADGSWLHEPVYGWVGEAGYLEDCADSIVGHWGRNAPVLAQRAEDGVMVVLHADGRVEPAPVQAGTLEA</sequence>
<gene>
    <name evidence="1" type="ORF">KSS94_14005</name>
</gene>
<dbReference type="Pfam" id="PF14903">
    <property type="entry name" value="WG_beta_rep"/>
    <property type="match status" value="5"/>
</dbReference>
<dbReference type="InterPro" id="IPR032774">
    <property type="entry name" value="WG_beta_rep"/>
</dbReference>
<dbReference type="RefSeq" id="WP_217838703.1">
    <property type="nucleotide sequence ID" value="NZ_CP077076.1"/>
</dbReference>
<evidence type="ECO:0000313" key="2">
    <source>
        <dbReference type="Proteomes" id="UP001046350"/>
    </source>
</evidence>
<evidence type="ECO:0000313" key="1">
    <source>
        <dbReference type="EMBL" id="QXH49079.1"/>
    </source>
</evidence>
<reference evidence="1" key="1">
    <citation type="journal article" date="2021" name="Microorganisms">
        <title>The Ever-Expanding Pseudomonas Genus: Description of 43 New Species and Partition of the Pseudomonas putida Group.</title>
        <authorList>
            <person name="Girard L."/>
            <person name="Lood C."/>
            <person name="Hofte M."/>
            <person name="Vandamme P."/>
            <person name="Rokni-Zadeh H."/>
            <person name="van Noort V."/>
            <person name="Lavigne R."/>
            <person name="De Mot R."/>
        </authorList>
    </citation>
    <scope>NUCLEOTIDE SEQUENCE</scope>
    <source>
        <strain evidence="1">COW40</strain>
    </source>
</reference>
<dbReference type="PANTHER" id="PTHR37841">
    <property type="entry name" value="GLR2918 PROTEIN"/>
    <property type="match status" value="1"/>
</dbReference>
<accession>A0ABX8MZ42</accession>
<name>A0ABX8MZ42_9PSED</name>
<proteinExistence type="predicted"/>
<dbReference type="EMBL" id="CP077076">
    <property type="protein sequence ID" value="QXH49079.1"/>
    <property type="molecule type" value="Genomic_DNA"/>
</dbReference>